<dbReference type="Proteomes" id="UP000887575">
    <property type="component" value="Unassembled WGS sequence"/>
</dbReference>
<feature type="transmembrane region" description="Helical" evidence="2">
    <location>
        <begin position="110"/>
        <end position="128"/>
    </location>
</feature>
<accession>A0AAF3EKC4</accession>
<feature type="compositionally biased region" description="Low complexity" evidence="1">
    <location>
        <begin position="1"/>
        <end position="11"/>
    </location>
</feature>
<evidence type="ECO:0000313" key="4">
    <source>
        <dbReference type="WBParaSite" id="MBELARI_LOCUS1448"/>
    </source>
</evidence>
<keyword evidence="3" id="KW-1185">Reference proteome</keyword>
<feature type="region of interest" description="Disordered" evidence="1">
    <location>
        <begin position="1"/>
        <end position="40"/>
    </location>
</feature>
<proteinExistence type="predicted"/>
<evidence type="ECO:0000256" key="2">
    <source>
        <dbReference type="SAM" id="Phobius"/>
    </source>
</evidence>
<keyword evidence="2" id="KW-1133">Transmembrane helix</keyword>
<keyword evidence="2" id="KW-0812">Transmembrane</keyword>
<evidence type="ECO:0000313" key="3">
    <source>
        <dbReference type="Proteomes" id="UP000887575"/>
    </source>
</evidence>
<reference evidence="4" key="1">
    <citation type="submission" date="2024-02" db="UniProtKB">
        <authorList>
            <consortium name="WormBaseParasite"/>
        </authorList>
    </citation>
    <scope>IDENTIFICATION</scope>
</reference>
<feature type="compositionally biased region" description="Polar residues" evidence="1">
    <location>
        <begin position="20"/>
        <end position="40"/>
    </location>
</feature>
<dbReference type="AlphaFoldDB" id="A0AAF3EKC4"/>
<name>A0AAF3EKC4_9BILA</name>
<evidence type="ECO:0000256" key="1">
    <source>
        <dbReference type="SAM" id="MobiDB-lite"/>
    </source>
</evidence>
<sequence length="137" mass="15503">MESTAPPINELPSPPPSYEVATNSRPHTPQQPQFPYNPQLSNGAQCEEQIVLPILPTHDKSCPITKIPPHLYYHNDDTVLPVMCPPPGIQPSTQSPLPPLQTKPERRSKWPWYACVTIVLLIIIILFISHNHHNQKR</sequence>
<keyword evidence="2" id="KW-0472">Membrane</keyword>
<protein>
    <submittedName>
        <fullName evidence="4">Uncharacterized protein</fullName>
    </submittedName>
</protein>
<dbReference type="WBParaSite" id="MBELARI_LOCUS1448">
    <property type="protein sequence ID" value="MBELARI_LOCUS1448"/>
    <property type="gene ID" value="MBELARI_LOCUS1448"/>
</dbReference>
<organism evidence="3 4">
    <name type="scientific">Mesorhabditis belari</name>
    <dbReference type="NCBI Taxonomy" id="2138241"/>
    <lineage>
        <taxon>Eukaryota</taxon>
        <taxon>Metazoa</taxon>
        <taxon>Ecdysozoa</taxon>
        <taxon>Nematoda</taxon>
        <taxon>Chromadorea</taxon>
        <taxon>Rhabditida</taxon>
        <taxon>Rhabditina</taxon>
        <taxon>Rhabditomorpha</taxon>
        <taxon>Rhabditoidea</taxon>
        <taxon>Rhabditidae</taxon>
        <taxon>Mesorhabditinae</taxon>
        <taxon>Mesorhabditis</taxon>
    </lineage>
</organism>